<dbReference type="EnsemblMetazoa" id="HelroT188013">
    <property type="protein sequence ID" value="HelroP188013"/>
    <property type="gene ID" value="HelroG188013"/>
</dbReference>
<dbReference type="OrthoDB" id="190846at2759"/>
<dbReference type="KEGG" id="hro:HELRODRAFT_188013"/>
<sequence length="421" mass="47926">MDGLFVPGSTHDVDISAYTYFGSTEPMEYLTKKKIYISQYLFTVVKYFVNRGFIKDQTIRGASYDFRKAPNELEEFNRKMTNLVEETYRMTFNKKVVLIGHSMGCLVLLHWLNGLNQEWKDKYISLFISLAAPWSGSLSALNVLMTGSFPEFKNFKLDLHEVRDLARTFPSLAWLMPNEVYWDKKDDPLVMSPTRNYTVRDYRELFRDINYETGYLMYENTKNLLKLENPGVDMLCVFGDGYSNKTIHSLDFRGRSPTKWFDEMPALITGDGDETVPAHSLKKCVSWQRTKIIRMKTTHLGLLAQEALLNLLVENITNLVTTVNTPASTTTTSTTTTTTTAAATTTTVTTAIATTPAEVIKSFQNSLAITTRSFLPLLNNDDEDDDKSSSSEMKLLSGLCFLLTVGSVWYLHELHQLFDMD</sequence>
<dbReference type="CTD" id="20210744"/>
<keyword evidence="1" id="KW-1133">Transmembrane helix</keyword>
<dbReference type="OMA" id="DMPEFMA"/>
<dbReference type="InterPro" id="IPR003386">
    <property type="entry name" value="LACT/PDAT_acylTrfase"/>
</dbReference>
<dbReference type="STRING" id="6412.T1FPJ7"/>
<dbReference type="InParanoid" id="T1FPJ7"/>
<proteinExistence type="predicted"/>
<dbReference type="eggNOG" id="KOG2369">
    <property type="taxonomic scope" value="Eukaryota"/>
</dbReference>
<dbReference type="EMBL" id="AMQM01000252">
    <property type="status" value="NOT_ANNOTATED_CDS"/>
    <property type="molecule type" value="Genomic_DNA"/>
</dbReference>
<feature type="transmembrane region" description="Helical" evidence="1">
    <location>
        <begin position="96"/>
        <end position="112"/>
    </location>
</feature>
<reference evidence="3" key="3">
    <citation type="submission" date="2015-06" db="UniProtKB">
        <authorList>
            <consortium name="EnsemblMetazoa"/>
        </authorList>
    </citation>
    <scope>IDENTIFICATION</scope>
</reference>
<protein>
    <submittedName>
        <fullName evidence="2 3">Uncharacterized protein</fullName>
    </submittedName>
</protein>
<reference evidence="2 4" key="2">
    <citation type="journal article" date="2013" name="Nature">
        <title>Insights into bilaterian evolution from three spiralian genomes.</title>
        <authorList>
            <person name="Simakov O."/>
            <person name="Marletaz F."/>
            <person name="Cho S.J."/>
            <person name="Edsinger-Gonzales E."/>
            <person name="Havlak P."/>
            <person name="Hellsten U."/>
            <person name="Kuo D.H."/>
            <person name="Larsson T."/>
            <person name="Lv J."/>
            <person name="Arendt D."/>
            <person name="Savage R."/>
            <person name="Osoegawa K."/>
            <person name="de Jong P."/>
            <person name="Grimwood J."/>
            <person name="Chapman J.A."/>
            <person name="Shapiro H."/>
            <person name="Aerts A."/>
            <person name="Otillar R.P."/>
            <person name="Terry A.Y."/>
            <person name="Boore J.L."/>
            <person name="Grigoriev I.V."/>
            <person name="Lindberg D.R."/>
            <person name="Seaver E.C."/>
            <person name="Weisblat D.A."/>
            <person name="Putnam N.H."/>
            <person name="Rokhsar D.S."/>
        </authorList>
    </citation>
    <scope>NUCLEOTIDE SEQUENCE</scope>
</reference>
<dbReference type="GeneID" id="20210744"/>
<dbReference type="HOGENOM" id="CLU_652622_0_0_1"/>
<dbReference type="Gene3D" id="3.40.50.1820">
    <property type="entry name" value="alpha/beta hydrolase"/>
    <property type="match status" value="1"/>
</dbReference>
<dbReference type="AlphaFoldDB" id="T1FPJ7"/>
<dbReference type="EMBL" id="KB095811">
    <property type="protein sequence ID" value="ESO12857.1"/>
    <property type="molecule type" value="Genomic_DNA"/>
</dbReference>
<evidence type="ECO:0000313" key="2">
    <source>
        <dbReference type="EMBL" id="ESO12857.1"/>
    </source>
</evidence>
<dbReference type="GO" id="GO:0008374">
    <property type="term" value="F:O-acyltransferase activity"/>
    <property type="evidence" value="ECO:0007669"/>
    <property type="project" value="InterPro"/>
</dbReference>
<evidence type="ECO:0000313" key="3">
    <source>
        <dbReference type="EnsemblMetazoa" id="HelroP188013"/>
    </source>
</evidence>
<accession>T1FPJ7</accession>
<reference evidence="4" key="1">
    <citation type="submission" date="2012-12" db="EMBL/GenBank/DDBJ databases">
        <authorList>
            <person name="Hellsten U."/>
            <person name="Grimwood J."/>
            <person name="Chapman J.A."/>
            <person name="Shapiro H."/>
            <person name="Aerts A."/>
            <person name="Otillar R.P."/>
            <person name="Terry A.Y."/>
            <person name="Boore J.L."/>
            <person name="Simakov O."/>
            <person name="Marletaz F."/>
            <person name="Cho S.-J."/>
            <person name="Edsinger-Gonzales E."/>
            <person name="Havlak P."/>
            <person name="Kuo D.-H."/>
            <person name="Larsson T."/>
            <person name="Lv J."/>
            <person name="Arendt D."/>
            <person name="Savage R."/>
            <person name="Osoegawa K."/>
            <person name="de Jong P."/>
            <person name="Lindberg D.R."/>
            <person name="Seaver E.C."/>
            <person name="Weisblat D.A."/>
            <person name="Putnam N.H."/>
            <person name="Grigoriev I.V."/>
            <person name="Rokhsar D.S."/>
        </authorList>
    </citation>
    <scope>NUCLEOTIDE SEQUENCE</scope>
</reference>
<dbReference type="GO" id="GO:0006629">
    <property type="term" value="P:lipid metabolic process"/>
    <property type="evidence" value="ECO:0007669"/>
    <property type="project" value="InterPro"/>
</dbReference>
<dbReference type="RefSeq" id="XP_009009577.1">
    <property type="nucleotide sequence ID" value="XM_009011329.1"/>
</dbReference>
<keyword evidence="1" id="KW-0472">Membrane</keyword>
<keyword evidence="1" id="KW-0812">Transmembrane</keyword>
<dbReference type="Pfam" id="PF02450">
    <property type="entry name" value="LCAT"/>
    <property type="match status" value="1"/>
</dbReference>
<gene>
    <name evidence="3" type="primary">20210744</name>
    <name evidence="2" type="ORF">HELRODRAFT_188013</name>
</gene>
<organism evidence="3 4">
    <name type="scientific">Helobdella robusta</name>
    <name type="common">Californian leech</name>
    <dbReference type="NCBI Taxonomy" id="6412"/>
    <lineage>
        <taxon>Eukaryota</taxon>
        <taxon>Metazoa</taxon>
        <taxon>Spiralia</taxon>
        <taxon>Lophotrochozoa</taxon>
        <taxon>Annelida</taxon>
        <taxon>Clitellata</taxon>
        <taxon>Hirudinea</taxon>
        <taxon>Rhynchobdellida</taxon>
        <taxon>Glossiphoniidae</taxon>
        <taxon>Helobdella</taxon>
    </lineage>
</organism>
<evidence type="ECO:0000313" key="4">
    <source>
        <dbReference type="Proteomes" id="UP000015101"/>
    </source>
</evidence>
<dbReference type="SUPFAM" id="SSF53474">
    <property type="entry name" value="alpha/beta-Hydrolases"/>
    <property type="match status" value="1"/>
</dbReference>
<dbReference type="PANTHER" id="PTHR11440">
    <property type="entry name" value="LECITHIN-CHOLESTEROL ACYLTRANSFERASE-RELATED"/>
    <property type="match status" value="1"/>
</dbReference>
<feature type="transmembrane region" description="Helical" evidence="1">
    <location>
        <begin position="124"/>
        <end position="144"/>
    </location>
</feature>
<keyword evidence="4" id="KW-1185">Reference proteome</keyword>
<dbReference type="Proteomes" id="UP000015101">
    <property type="component" value="Unassembled WGS sequence"/>
</dbReference>
<dbReference type="InterPro" id="IPR029058">
    <property type="entry name" value="AB_hydrolase_fold"/>
</dbReference>
<name>T1FPJ7_HELRO</name>
<evidence type="ECO:0000256" key="1">
    <source>
        <dbReference type="SAM" id="Phobius"/>
    </source>
</evidence>
<feature type="transmembrane region" description="Helical" evidence="1">
    <location>
        <begin position="395"/>
        <end position="412"/>
    </location>
</feature>